<dbReference type="PANTHER" id="PTHR43191">
    <property type="entry name" value="RRNA METHYLTRANSFERASE 3"/>
    <property type="match status" value="1"/>
</dbReference>
<evidence type="ECO:0000259" key="3">
    <source>
        <dbReference type="Pfam" id="PF00588"/>
    </source>
</evidence>
<dbReference type="GO" id="GO:0006396">
    <property type="term" value="P:RNA processing"/>
    <property type="evidence" value="ECO:0007669"/>
    <property type="project" value="InterPro"/>
</dbReference>
<evidence type="ECO:0000256" key="2">
    <source>
        <dbReference type="ARBA" id="ARBA00022679"/>
    </source>
</evidence>
<keyword evidence="1 4" id="KW-0489">Methyltransferase</keyword>
<dbReference type="OrthoDB" id="9786891at2"/>
<protein>
    <submittedName>
        <fullName evidence="4">rRNA methylase</fullName>
    </submittedName>
</protein>
<dbReference type="RefSeq" id="WP_013229887.1">
    <property type="nucleotide sequence ID" value="NC_014318.1"/>
</dbReference>
<dbReference type="GO" id="GO:0032259">
    <property type="term" value="P:methylation"/>
    <property type="evidence" value="ECO:0007669"/>
    <property type="project" value="UniProtKB-KW"/>
</dbReference>
<dbReference type="KEGG" id="amd:AMED_8156"/>
<evidence type="ECO:0000313" key="5">
    <source>
        <dbReference type="Proteomes" id="UP000000328"/>
    </source>
</evidence>
<dbReference type="InterPro" id="IPR001537">
    <property type="entry name" value="SpoU_MeTrfase"/>
</dbReference>
<dbReference type="InterPro" id="IPR051259">
    <property type="entry name" value="rRNA_Methyltransferase"/>
</dbReference>
<dbReference type="HOGENOM" id="CLU_097015_0_0_11"/>
<dbReference type="GO" id="GO:0003723">
    <property type="term" value="F:RNA binding"/>
    <property type="evidence" value="ECO:0007669"/>
    <property type="project" value="InterPro"/>
</dbReference>
<dbReference type="EMBL" id="CP002000">
    <property type="protein sequence ID" value="ADJ49856.1"/>
    <property type="molecule type" value="Genomic_DNA"/>
</dbReference>
<gene>
    <name evidence="4" type="primary">spoU</name>
    <name evidence="4" type="ordered locus">AMED_8156</name>
</gene>
<dbReference type="CDD" id="cd18082">
    <property type="entry name" value="SpoU-like_family"/>
    <property type="match status" value="1"/>
</dbReference>
<dbReference type="eggNOG" id="COG0566">
    <property type="taxonomic scope" value="Bacteria"/>
</dbReference>
<dbReference type="Proteomes" id="UP000000328">
    <property type="component" value="Chromosome"/>
</dbReference>
<sequence length="249" mass="26693">MHDAISAQWERLRSRPDVVVLEGFHAIKHALRFGGAVDAVVTTDTAALRKLAQELAPDVEDAITAHAQTVSAAEIAQLLGRVHQTEVAALARRPAWPESARSADRASPAVLLENPRNLGNIGAVIRVAAGLGLSSVYSTGTVDPWHPTVIRGSAGLHYALPVRRLAGIHEAEGPIYSLDPAGIDLREAVIPQDALLAFGSERSGISPELRRHSDVLLSIPMRAEVSSYNLTTSVAMAAYHWVLSSRHQL</sequence>
<accession>A0A0H3DGM1</accession>
<dbReference type="PATRIC" id="fig|749927.5.peg.8478"/>
<evidence type="ECO:0000256" key="1">
    <source>
        <dbReference type="ARBA" id="ARBA00022603"/>
    </source>
</evidence>
<organism evidence="4 5">
    <name type="scientific">Amycolatopsis mediterranei (strain U-32)</name>
    <dbReference type="NCBI Taxonomy" id="749927"/>
    <lineage>
        <taxon>Bacteria</taxon>
        <taxon>Bacillati</taxon>
        <taxon>Actinomycetota</taxon>
        <taxon>Actinomycetes</taxon>
        <taxon>Pseudonocardiales</taxon>
        <taxon>Pseudonocardiaceae</taxon>
        <taxon>Amycolatopsis</taxon>
    </lineage>
</organism>
<dbReference type="InterPro" id="IPR029064">
    <property type="entry name" value="Ribosomal_eL30-like_sf"/>
</dbReference>
<dbReference type="InterPro" id="IPR029026">
    <property type="entry name" value="tRNA_m1G_MTases_N"/>
</dbReference>
<name>A0A0H3DGM1_AMYMU</name>
<evidence type="ECO:0000313" key="4">
    <source>
        <dbReference type="EMBL" id="ADJ49856.1"/>
    </source>
</evidence>
<dbReference type="SUPFAM" id="SSF75217">
    <property type="entry name" value="alpha/beta knot"/>
    <property type="match status" value="1"/>
</dbReference>
<reference evidence="4 5" key="1">
    <citation type="journal article" date="2010" name="Cell Res.">
        <title>Complete genome sequence of the rifamycin SV-producing Amycolatopsis mediterranei U32 revealed its genetic characteristics in phylogeny and metabolism.</title>
        <authorList>
            <person name="Zhao W."/>
            <person name="Zhong Y."/>
            <person name="Yuan H."/>
            <person name="Wang J."/>
            <person name="Zheng H."/>
            <person name="Wang Y."/>
            <person name="Cen X."/>
            <person name="Xu F."/>
            <person name="Bai J."/>
            <person name="Han X."/>
            <person name="Lu G."/>
            <person name="Zhu Y."/>
            <person name="Shao Z."/>
            <person name="Yan H."/>
            <person name="Li C."/>
            <person name="Peng N."/>
            <person name="Zhang Z."/>
            <person name="Zhang Y."/>
            <person name="Lin W."/>
            <person name="Fan Y."/>
            <person name="Qin Z."/>
            <person name="Hu Y."/>
            <person name="Zhu B."/>
            <person name="Wang S."/>
            <person name="Ding X."/>
            <person name="Zhao G.P."/>
        </authorList>
    </citation>
    <scope>NUCLEOTIDE SEQUENCE [LARGE SCALE GENOMIC DNA]</scope>
    <source>
        <strain evidence="5">U-32</strain>
    </source>
</reference>
<dbReference type="PANTHER" id="PTHR43191:SF2">
    <property type="entry name" value="RRNA METHYLTRANSFERASE 3, MITOCHONDRIAL"/>
    <property type="match status" value="1"/>
</dbReference>
<feature type="domain" description="tRNA/rRNA methyltransferase SpoU type" evidence="3">
    <location>
        <begin position="109"/>
        <end position="239"/>
    </location>
</feature>
<dbReference type="Gene3D" id="3.30.1330.30">
    <property type="match status" value="1"/>
</dbReference>
<dbReference type="AlphaFoldDB" id="A0A0H3DGM1"/>
<dbReference type="GeneID" id="92875768"/>
<dbReference type="Pfam" id="PF00588">
    <property type="entry name" value="SpoU_methylase"/>
    <property type="match status" value="1"/>
</dbReference>
<proteinExistence type="predicted"/>
<dbReference type="GO" id="GO:0008173">
    <property type="term" value="F:RNA methyltransferase activity"/>
    <property type="evidence" value="ECO:0007669"/>
    <property type="project" value="InterPro"/>
</dbReference>
<dbReference type="Gene3D" id="3.40.1280.10">
    <property type="match status" value="1"/>
</dbReference>
<dbReference type="InterPro" id="IPR029028">
    <property type="entry name" value="Alpha/beta_knot_MTases"/>
</dbReference>
<dbReference type="SUPFAM" id="SSF55315">
    <property type="entry name" value="L30e-like"/>
    <property type="match status" value="1"/>
</dbReference>
<keyword evidence="2" id="KW-0808">Transferase</keyword>